<evidence type="ECO:0000256" key="1">
    <source>
        <dbReference type="ARBA" id="ARBA00022801"/>
    </source>
</evidence>
<dbReference type="eggNOG" id="ENOG502SPR9">
    <property type="taxonomic scope" value="Eukaryota"/>
</dbReference>
<sequence length="256" mass="29268">MKFQQIRHACVIITFAGKRILVDPWLEPKDTFPGLPFAADPNQRSPIHELPMPVEEIVKVDALIVTHMHFDHFTEYSANLIPKSIPVFSQDEEEAEQIRKWGFNDVRLFTENGTKYEDITITRTDCDHGPDEFFNAIQLKKKASGFVLKSPKEEKTFYSSGDTLYVDCVKDALKKFNPDVVVVNACHGKTPYGYILMGLEEVEQLHNDIPHAKIIASHLDEITHSTVFRSDTRKFVAEHHLEDVISIPNDGETLEY</sequence>
<dbReference type="OrthoDB" id="332863at2759"/>
<dbReference type="Proteomes" id="UP000001542">
    <property type="component" value="Unassembled WGS sequence"/>
</dbReference>
<keyword evidence="4" id="KW-1185">Reference proteome</keyword>
<evidence type="ECO:0000313" key="3">
    <source>
        <dbReference type="EMBL" id="EAX98826.1"/>
    </source>
</evidence>
<dbReference type="InterPro" id="IPR050114">
    <property type="entry name" value="UPF0173_UPF0282_UlaG_hydrolase"/>
</dbReference>
<dbReference type="SUPFAM" id="SSF56281">
    <property type="entry name" value="Metallo-hydrolase/oxidoreductase"/>
    <property type="match status" value="1"/>
</dbReference>
<gene>
    <name evidence="3" type="ORF">TVAG_409640</name>
</gene>
<dbReference type="GO" id="GO:0016787">
    <property type="term" value="F:hydrolase activity"/>
    <property type="evidence" value="ECO:0000318"/>
    <property type="project" value="GO_Central"/>
</dbReference>
<reference evidence="3" key="2">
    <citation type="journal article" date="2007" name="Science">
        <title>Draft genome sequence of the sexually transmitted pathogen Trichomonas vaginalis.</title>
        <authorList>
            <person name="Carlton J.M."/>
            <person name="Hirt R.P."/>
            <person name="Silva J.C."/>
            <person name="Delcher A.L."/>
            <person name="Schatz M."/>
            <person name="Zhao Q."/>
            <person name="Wortman J.R."/>
            <person name="Bidwell S.L."/>
            <person name="Alsmark U.C.M."/>
            <person name="Besteiro S."/>
            <person name="Sicheritz-Ponten T."/>
            <person name="Noel C.J."/>
            <person name="Dacks J.B."/>
            <person name="Foster P.G."/>
            <person name="Simillion C."/>
            <person name="Van de Peer Y."/>
            <person name="Miranda-Saavedra D."/>
            <person name="Barton G.J."/>
            <person name="Westrop G.D."/>
            <person name="Mueller S."/>
            <person name="Dessi D."/>
            <person name="Fiori P.L."/>
            <person name="Ren Q."/>
            <person name="Paulsen I."/>
            <person name="Zhang H."/>
            <person name="Bastida-Corcuera F.D."/>
            <person name="Simoes-Barbosa A."/>
            <person name="Brown M.T."/>
            <person name="Hayes R.D."/>
            <person name="Mukherjee M."/>
            <person name="Okumura C.Y."/>
            <person name="Schneider R."/>
            <person name="Smith A.J."/>
            <person name="Vanacova S."/>
            <person name="Villalvazo M."/>
            <person name="Haas B.J."/>
            <person name="Pertea M."/>
            <person name="Feldblyum T.V."/>
            <person name="Utterback T.R."/>
            <person name="Shu C.L."/>
            <person name="Osoegawa K."/>
            <person name="de Jong P.J."/>
            <person name="Hrdy I."/>
            <person name="Horvathova L."/>
            <person name="Zubacova Z."/>
            <person name="Dolezal P."/>
            <person name="Malik S.B."/>
            <person name="Logsdon J.M. Jr."/>
            <person name="Henze K."/>
            <person name="Gupta A."/>
            <person name="Wang C.C."/>
            <person name="Dunne R.L."/>
            <person name="Upcroft J.A."/>
            <person name="Upcroft P."/>
            <person name="White O."/>
            <person name="Salzberg S.L."/>
            <person name="Tang P."/>
            <person name="Chiu C.-H."/>
            <person name="Lee Y.-S."/>
            <person name="Embley T.M."/>
            <person name="Coombs G.H."/>
            <person name="Mottram J.C."/>
            <person name="Tachezy J."/>
            <person name="Fraser-Liggett C.M."/>
            <person name="Johnson P.J."/>
        </authorList>
    </citation>
    <scope>NUCLEOTIDE SEQUENCE [LARGE SCALE GENOMIC DNA]</scope>
    <source>
        <strain evidence="3">G3</strain>
    </source>
</reference>
<accession>A2F8C4</accession>
<dbReference type="VEuPathDB" id="TrichDB:TVAG_409640"/>
<dbReference type="InterPro" id="IPR036866">
    <property type="entry name" value="RibonucZ/Hydroxyglut_hydro"/>
</dbReference>
<keyword evidence="1" id="KW-0378">Hydrolase</keyword>
<dbReference type="RefSeq" id="XP_001311756.1">
    <property type="nucleotide sequence ID" value="XM_001311755.1"/>
</dbReference>
<dbReference type="InParanoid" id="A2F8C4"/>
<dbReference type="InterPro" id="IPR001279">
    <property type="entry name" value="Metallo-B-lactamas"/>
</dbReference>
<dbReference type="OMA" id="HTHDDHW"/>
<dbReference type="PANTHER" id="PTHR43546">
    <property type="entry name" value="UPF0173 METAL-DEPENDENT HYDROLASE MJ1163-RELATED"/>
    <property type="match status" value="1"/>
</dbReference>
<dbReference type="KEGG" id="tva:4756628"/>
<name>A2F8C4_TRIV3</name>
<dbReference type="VEuPathDB" id="TrichDB:TVAGG3_0365670"/>
<reference evidence="3" key="1">
    <citation type="submission" date="2006-10" db="EMBL/GenBank/DDBJ databases">
        <authorList>
            <person name="Amadeo P."/>
            <person name="Zhao Q."/>
            <person name="Wortman J."/>
            <person name="Fraser-Liggett C."/>
            <person name="Carlton J."/>
        </authorList>
    </citation>
    <scope>NUCLEOTIDE SEQUENCE</scope>
    <source>
        <strain evidence="3">G3</strain>
    </source>
</reference>
<dbReference type="Gene3D" id="3.60.15.10">
    <property type="entry name" value="Ribonuclease Z/Hydroxyacylglutathione hydrolase-like"/>
    <property type="match status" value="1"/>
</dbReference>
<dbReference type="EMBL" id="DS113660">
    <property type="protein sequence ID" value="EAX98826.1"/>
    <property type="molecule type" value="Genomic_DNA"/>
</dbReference>
<organism evidence="3 4">
    <name type="scientific">Trichomonas vaginalis (strain ATCC PRA-98 / G3)</name>
    <dbReference type="NCBI Taxonomy" id="412133"/>
    <lineage>
        <taxon>Eukaryota</taxon>
        <taxon>Metamonada</taxon>
        <taxon>Parabasalia</taxon>
        <taxon>Trichomonadida</taxon>
        <taxon>Trichomonadidae</taxon>
        <taxon>Trichomonas</taxon>
    </lineage>
</organism>
<evidence type="ECO:0000259" key="2">
    <source>
        <dbReference type="Pfam" id="PF12706"/>
    </source>
</evidence>
<feature type="domain" description="Metallo-beta-lactamase" evidence="2">
    <location>
        <begin position="19"/>
        <end position="218"/>
    </location>
</feature>
<dbReference type="SMR" id="A2F8C4"/>
<dbReference type="AlphaFoldDB" id="A2F8C4"/>
<proteinExistence type="predicted"/>
<evidence type="ECO:0000313" key="4">
    <source>
        <dbReference type="Proteomes" id="UP000001542"/>
    </source>
</evidence>
<dbReference type="Pfam" id="PF12706">
    <property type="entry name" value="Lactamase_B_2"/>
    <property type="match status" value="1"/>
</dbReference>
<dbReference type="PANTHER" id="PTHR43546:SF9">
    <property type="entry name" value="L-ASCORBATE-6-PHOSPHATE LACTONASE ULAG-RELATED"/>
    <property type="match status" value="1"/>
</dbReference>
<protein>
    <recommendedName>
        <fullName evidence="2">Metallo-beta-lactamase domain-containing protein</fullName>
    </recommendedName>
</protein>